<evidence type="ECO:0000256" key="4">
    <source>
        <dbReference type="ARBA" id="ARBA00023065"/>
    </source>
</evidence>
<dbReference type="InterPro" id="IPR044911">
    <property type="entry name" value="V-type_ATPase_csu/dsu_dom_3"/>
</dbReference>
<sequence>MGAQMSLFNLHDGYAEASVRGNRSALLTPEDYRKLTLCETLEDLRSALEDTDYAGFMQDEPLPITVTAISARLREKMADEFRVLQSLADQPLRQFLEFIVAERMIDNVVTLIQGAMNGKSQEELMAKADPLGWTPEMKALLAIDATNGYEDMYRTVLVETPVGGYFEDYLDKKQESGDQENLSELDLEIMRASLKKSWLEDFFSFCNQLPWTTQEIMADILNRQADFLCLSVTLNSLNSPMGGQTKLSDRNALFPHFGYLYPAATEALRKATNEQTIRAAIDTFPQYLEVFEQCRGYYIRNTDQEQVNENQFSLEDALYRQELTMYEMAFEQQMHYGVFYSWVKLKEQEIRNILWVADMILMNRRDTCMDMVLPIFAPRI</sequence>
<keyword evidence="4 5" id="KW-0406">Ion transport</keyword>
<dbReference type="InterPro" id="IPR036079">
    <property type="entry name" value="ATPase_csu/dsu_sf"/>
</dbReference>
<dbReference type="VEuPathDB" id="CryptoDB:GNI_005080"/>
<dbReference type="OrthoDB" id="10250083at2759"/>
<evidence type="ECO:0000256" key="5">
    <source>
        <dbReference type="PIRNR" id="PIRNR018497"/>
    </source>
</evidence>
<keyword evidence="7" id="KW-1185">Reference proteome</keyword>
<evidence type="ECO:0000256" key="2">
    <source>
        <dbReference type="ARBA" id="ARBA00022448"/>
    </source>
</evidence>
<gene>
    <name evidence="6" type="ORF">GNI_005080</name>
</gene>
<evidence type="ECO:0000313" key="7">
    <source>
        <dbReference type="Proteomes" id="UP000019763"/>
    </source>
</evidence>
<accession>A0A023BDA1</accession>
<dbReference type="Gene3D" id="1.10.132.50">
    <property type="entry name" value="ATP synthase (C/AC39) subunit, domain 3"/>
    <property type="match status" value="1"/>
</dbReference>
<comment type="similarity">
    <text evidence="1 5">Belongs to the V-ATPase V0D/AC39 subunit family.</text>
</comment>
<dbReference type="Proteomes" id="UP000019763">
    <property type="component" value="Unassembled WGS sequence"/>
</dbReference>
<evidence type="ECO:0000313" key="6">
    <source>
        <dbReference type="EMBL" id="EZG88160.1"/>
    </source>
</evidence>
<dbReference type="GO" id="GO:0046961">
    <property type="term" value="F:proton-transporting ATPase activity, rotational mechanism"/>
    <property type="evidence" value="ECO:0007669"/>
    <property type="project" value="InterPro"/>
</dbReference>
<reference evidence="6" key="1">
    <citation type="submission" date="2013-12" db="EMBL/GenBank/DDBJ databases">
        <authorList>
            <person name="Omoto C.K."/>
            <person name="Sibley D."/>
            <person name="Venepally P."/>
            <person name="Hadjithomas M."/>
            <person name="Karamycheva S."/>
            <person name="Brunk B."/>
            <person name="Roos D."/>
            <person name="Caler E."/>
            <person name="Lorenzi H."/>
        </authorList>
    </citation>
    <scope>NUCLEOTIDE SEQUENCE</scope>
</reference>
<comment type="subunit">
    <text evidence="5">V-ATPase is a heteromultimeric enzyme made up of two complexes: the ATP-hydrolytic V1 complex and the proton translocation V0 complex.</text>
</comment>
<dbReference type="OMA" id="MTYGYMI"/>
<keyword evidence="3 5" id="KW-0375">Hydrogen ion transport</keyword>
<dbReference type="InterPro" id="IPR002843">
    <property type="entry name" value="ATPase_V0-cplx_csu/dsu"/>
</dbReference>
<keyword evidence="2 5" id="KW-0813">Transport</keyword>
<organism evidence="6 7">
    <name type="scientific">Gregarina niphandrodes</name>
    <name type="common">Septate eugregarine</name>
    <dbReference type="NCBI Taxonomy" id="110365"/>
    <lineage>
        <taxon>Eukaryota</taxon>
        <taxon>Sar</taxon>
        <taxon>Alveolata</taxon>
        <taxon>Apicomplexa</taxon>
        <taxon>Conoidasida</taxon>
        <taxon>Gregarinasina</taxon>
        <taxon>Eugregarinorida</taxon>
        <taxon>Gregarinidae</taxon>
        <taxon>Gregarina</taxon>
    </lineage>
</organism>
<protein>
    <recommendedName>
        <fullName evidence="5">V-type proton ATPase subunit</fullName>
    </recommendedName>
</protein>
<dbReference type="Pfam" id="PF01992">
    <property type="entry name" value="vATP-synt_AC39"/>
    <property type="match status" value="1"/>
</dbReference>
<dbReference type="InterPro" id="IPR016727">
    <property type="entry name" value="ATPase_V0-cplx_dsu"/>
</dbReference>
<name>A0A023BDA1_GRENI</name>
<dbReference type="Gene3D" id="1.20.1690.10">
    <property type="entry name" value="V-type ATP synthase subunit C domain"/>
    <property type="match status" value="2"/>
</dbReference>
<evidence type="ECO:0000256" key="3">
    <source>
        <dbReference type="ARBA" id="ARBA00022781"/>
    </source>
</evidence>
<comment type="caution">
    <text evidence="6">The sequence shown here is derived from an EMBL/GenBank/DDBJ whole genome shotgun (WGS) entry which is preliminary data.</text>
</comment>
<dbReference type="AlphaFoldDB" id="A0A023BDA1"/>
<dbReference type="GeneID" id="22910446"/>
<comment type="function">
    <text evidence="5">Subunit of the V0 complex of vacuolar(H+)-ATPase (V-ATPase), a multisubunit enzyme composed of a peripheral complex (V1) that hydrolyzes ATP and a membrane integral complex (V0) that translocates protons. V-ATPase is responsible for acidifying and maintaining the pH of intracellular compartments and in some cell types, is targeted to the plasma membrane, where it is responsible for acidifying the extracellular environment.</text>
</comment>
<dbReference type="InterPro" id="IPR035067">
    <property type="entry name" value="V-type_ATPase_csu/dsu"/>
</dbReference>
<dbReference type="SUPFAM" id="SSF103486">
    <property type="entry name" value="V-type ATP synthase subunit C"/>
    <property type="match status" value="1"/>
</dbReference>
<dbReference type="RefSeq" id="XP_011128584.1">
    <property type="nucleotide sequence ID" value="XM_011130282.1"/>
</dbReference>
<proteinExistence type="inferred from homology"/>
<dbReference type="PANTHER" id="PTHR11028">
    <property type="entry name" value="VACUOLAR ATP SYNTHASE SUBUNIT AC39"/>
    <property type="match status" value="1"/>
</dbReference>
<dbReference type="EMBL" id="AFNH02000040">
    <property type="protein sequence ID" value="EZG88160.1"/>
    <property type="molecule type" value="Genomic_DNA"/>
</dbReference>
<evidence type="ECO:0000256" key="1">
    <source>
        <dbReference type="ARBA" id="ARBA00006709"/>
    </source>
</evidence>
<dbReference type="PIRSF" id="PIRSF018497">
    <property type="entry name" value="V-ATP_synth_D"/>
    <property type="match status" value="1"/>
</dbReference>
<dbReference type="GO" id="GO:0033179">
    <property type="term" value="C:proton-transporting V-type ATPase, V0 domain"/>
    <property type="evidence" value="ECO:0007669"/>
    <property type="project" value="InterPro"/>
</dbReference>
<dbReference type="eggNOG" id="KOG2957">
    <property type="taxonomic scope" value="Eukaryota"/>
</dbReference>